<keyword evidence="12" id="KW-0902">Two-component regulatory system</keyword>
<sequence length="525" mass="57988">MSTRFSLRFKIMVLVILILNLVLLLVGTIIIDHMRDLEINQLKKNAMDIAQSVARIPSIANSIGLERNISDIQSIAEKIRKNTQADFVVVMGMDGIRYSHPKKDRLGEHFVGGDELRVLNKGESYISQAVGTLGPSIRAFVPIKRGDRQVGAVAVGILLKDIEKRIGAISKSIYIALLFGDILGIIGSILLANNVKKSIFGLEPIEIAKLLQEKNAIIDSIKEGIIAIDKDEQITLANREAKSILNYDAELHGSKITKVITSTKLPRLLVTGEPEFNQEQIINDTIILTNRVPIIIEDEVVGAVASFNKKTEVQRLAKELTGVKKFVDALRSQNHEFMNHLHTISGLIQLGEYDSALSVISKVTHAKQEFTTFVMKRIKLNEIAGLLLGKFDRANELNIDFKIAPNSNLSQASSSNVKERLITIIGNLLENAMDSLDCNNIKNKKVRLGIFEEEESLQVVVRDSGIGIPVELQTKIFNRGFSTKEGDSQGIGLDLVKRNVDILGGDIELNSEQGVGSEFIITIPY</sequence>
<dbReference type="InterPro" id="IPR035965">
    <property type="entry name" value="PAS-like_dom_sf"/>
</dbReference>
<comment type="subcellular location">
    <subcellularLocation>
        <location evidence="2">Cell membrane</location>
        <topology evidence="2">Multi-pass membrane protein</topology>
    </subcellularLocation>
</comment>
<evidence type="ECO:0000256" key="13">
    <source>
        <dbReference type="ARBA" id="ARBA00023136"/>
    </source>
</evidence>
<dbReference type="SUPFAM" id="SSF55785">
    <property type="entry name" value="PYP-like sensor domain (PAS domain)"/>
    <property type="match status" value="1"/>
</dbReference>
<dbReference type="InterPro" id="IPR029151">
    <property type="entry name" value="Sensor-like_sf"/>
</dbReference>
<evidence type="ECO:0000256" key="5">
    <source>
        <dbReference type="ARBA" id="ARBA00022553"/>
    </source>
</evidence>
<keyword evidence="8" id="KW-0547">Nucleotide-binding</keyword>
<keyword evidence="9 16" id="KW-0418">Kinase</keyword>
<feature type="transmembrane region" description="Helical" evidence="14">
    <location>
        <begin position="12"/>
        <end position="31"/>
    </location>
</feature>
<dbReference type="GO" id="GO:0006355">
    <property type="term" value="P:regulation of DNA-templated transcription"/>
    <property type="evidence" value="ECO:0007669"/>
    <property type="project" value="InterPro"/>
</dbReference>
<dbReference type="Pfam" id="PF14689">
    <property type="entry name" value="SPOB_a"/>
    <property type="match status" value="1"/>
</dbReference>
<dbReference type="InterPro" id="IPR004358">
    <property type="entry name" value="Sig_transdc_His_kin-like_C"/>
</dbReference>
<dbReference type="GO" id="GO:0005524">
    <property type="term" value="F:ATP binding"/>
    <property type="evidence" value="ECO:0007669"/>
    <property type="project" value="UniProtKB-KW"/>
</dbReference>
<proteinExistence type="predicted"/>
<dbReference type="RefSeq" id="WP_078809061.1">
    <property type="nucleotide sequence ID" value="NZ_FUWM01000005.1"/>
</dbReference>
<feature type="domain" description="Histidine kinase" evidence="15">
    <location>
        <begin position="311"/>
        <end position="525"/>
    </location>
</feature>
<evidence type="ECO:0000256" key="1">
    <source>
        <dbReference type="ARBA" id="ARBA00000085"/>
    </source>
</evidence>
<name>A0A1T4K1A7_9FIRM</name>
<evidence type="ECO:0000313" key="17">
    <source>
        <dbReference type="Proteomes" id="UP000190625"/>
    </source>
</evidence>
<comment type="catalytic activity">
    <reaction evidence="1">
        <text>ATP + protein L-histidine = ADP + protein N-phospho-L-histidine.</text>
        <dbReference type="EC" id="2.7.13.3"/>
    </reaction>
</comment>
<dbReference type="EC" id="2.7.13.3" evidence="3"/>
<evidence type="ECO:0000313" key="16">
    <source>
        <dbReference type="EMBL" id="SJZ36211.1"/>
    </source>
</evidence>
<evidence type="ECO:0000256" key="4">
    <source>
        <dbReference type="ARBA" id="ARBA00022475"/>
    </source>
</evidence>
<dbReference type="PRINTS" id="PR00344">
    <property type="entry name" value="BCTRLSENSOR"/>
</dbReference>
<organism evidence="16 17">
    <name type="scientific">Selenihalanaerobacter shriftii</name>
    <dbReference type="NCBI Taxonomy" id="142842"/>
    <lineage>
        <taxon>Bacteria</taxon>
        <taxon>Bacillati</taxon>
        <taxon>Bacillota</taxon>
        <taxon>Clostridia</taxon>
        <taxon>Halanaerobiales</taxon>
        <taxon>Halobacteroidaceae</taxon>
        <taxon>Selenihalanaerobacter</taxon>
    </lineage>
</organism>
<keyword evidence="5" id="KW-0597">Phosphoprotein</keyword>
<evidence type="ECO:0000256" key="14">
    <source>
        <dbReference type="SAM" id="Phobius"/>
    </source>
</evidence>
<reference evidence="17" key="1">
    <citation type="submission" date="2017-02" db="EMBL/GenBank/DDBJ databases">
        <authorList>
            <person name="Varghese N."/>
            <person name="Submissions S."/>
        </authorList>
    </citation>
    <scope>NUCLEOTIDE SEQUENCE [LARGE SCALE GENOMIC DNA]</scope>
    <source>
        <strain evidence="17">ATCC BAA-73</strain>
    </source>
</reference>
<dbReference type="EMBL" id="FUWM01000005">
    <property type="protein sequence ID" value="SJZ36211.1"/>
    <property type="molecule type" value="Genomic_DNA"/>
</dbReference>
<dbReference type="InterPro" id="IPR013767">
    <property type="entry name" value="PAS_fold"/>
</dbReference>
<evidence type="ECO:0000256" key="2">
    <source>
        <dbReference type="ARBA" id="ARBA00004651"/>
    </source>
</evidence>
<evidence type="ECO:0000256" key="10">
    <source>
        <dbReference type="ARBA" id="ARBA00022840"/>
    </source>
</evidence>
<dbReference type="Pfam" id="PF17203">
    <property type="entry name" value="sCache_3_2"/>
    <property type="match status" value="1"/>
</dbReference>
<gene>
    <name evidence="16" type="ORF">SAMN02745118_00554</name>
</gene>
<evidence type="ECO:0000256" key="12">
    <source>
        <dbReference type="ARBA" id="ARBA00023012"/>
    </source>
</evidence>
<evidence type="ECO:0000256" key="7">
    <source>
        <dbReference type="ARBA" id="ARBA00022692"/>
    </source>
</evidence>
<dbReference type="InterPro" id="IPR036890">
    <property type="entry name" value="HATPase_C_sf"/>
</dbReference>
<protein>
    <recommendedName>
        <fullName evidence="3">histidine kinase</fullName>
        <ecNumber evidence="3">2.7.13.3</ecNumber>
    </recommendedName>
</protein>
<dbReference type="Gene3D" id="3.30.450.20">
    <property type="entry name" value="PAS domain"/>
    <property type="match status" value="2"/>
</dbReference>
<dbReference type="InterPro" id="IPR039506">
    <property type="entry name" value="SPOB_a"/>
</dbReference>
<dbReference type="PANTHER" id="PTHR43547:SF10">
    <property type="entry name" value="SENSOR HISTIDINE KINASE DCUS"/>
    <property type="match status" value="1"/>
</dbReference>
<dbReference type="InterPro" id="IPR016120">
    <property type="entry name" value="Sig_transdc_His_kin_SpoOB"/>
</dbReference>
<keyword evidence="10" id="KW-0067">ATP-binding</keyword>
<dbReference type="GO" id="GO:0005886">
    <property type="term" value="C:plasma membrane"/>
    <property type="evidence" value="ECO:0007669"/>
    <property type="project" value="UniProtKB-SubCell"/>
</dbReference>
<dbReference type="PANTHER" id="PTHR43547">
    <property type="entry name" value="TWO-COMPONENT HISTIDINE KINASE"/>
    <property type="match status" value="1"/>
</dbReference>
<evidence type="ECO:0000256" key="9">
    <source>
        <dbReference type="ARBA" id="ARBA00022777"/>
    </source>
</evidence>
<dbReference type="STRING" id="142842.SAMN02745118_00554"/>
<dbReference type="OrthoDB" id="9156435at2"/>
<dbReference type="Proteomes" id="UP000190625">
    <property type="component" value="Unassembled WGS sequence"/>
</dbReference>
<dbReference type="GO" id="GO:0000155">
    <property type="term" value="F:phosphorelay sensor kinase activity"/>
    <property type="evidence" value="ECO:0007669"/>
    <property type="project" value="InterPro"/>
</dbReference>
<dbReference type="Gene3D" id="3.30.565.10">
    <property type="entry name" value="Histidine kinase-like ATPase, C-terminal domain"/>
    <property type="match status" value="1"/>
</dbReference>
<keyword evidence="11 14" id="KW-1133">Transmembrane helix</keyword>
<dbReference type="SUPFAM" id="SSF103190">
    <property type="entry name" value="Sensory domain-like"/>
    <property type="match status" value="1"/>
</dbReference>
<evidence type="ECO:0000256" key="6">
    <source>
        <dbReference type="ARBA" id="ARBA00022679"/>
    </source>
</evidence>
<dbReference type="Pfam" id="PF00989">
    <property type="entry name" value="PAS"/>
    <property type="match status" value="1"/>
</dbReference>
<evidence type="ECO:0000256" key="11">
    <source>
        <dbReference type="ARBA" id="ARBA00022989"/>
    </source>
</evidence>
<dbReference type="SUPFAM" id="SSF55890">
    <property type="entry name" value="Sporulation response regulatory protein Spo0B"/>
    <property type="match status" value="1"/>
</dbReference>
<dbReference type="InterPro" id="IPR005467">
    <property type="entry name" value="His_kinase_dom"/>
</dbReference>
<dbReference type="AlphaFoldDB" id="A0A1T4K1A7"/>
<keyword evidence="13 14" id="KW-0472">Membrane</keyword>
<accession>A0A1T4K1A7</accession>
<evidence type="ECO:0000256" key="8">
    <source>
        <dbReference type="ARBA" id="ARBA00022741"/>
    </source>
</evidence>
<keyword evidence="4" id="KW-1003">Cell membrane</keyword>
<keyword evidence="6" id="KW-0808">Transferase</keyword>
<dbReference type="FunFam" id="3.30.450.20:FF:000018">
    <property type="entry name" value="Sensor histidine kinase DcuS"/>
    <property type="match status" value="1"/>
</dbReference>
<dbReference type="SUPFAM" id="SSF55874">
    <property type="entry name" value="ATPase domain of HSP90 chaperone/DNA topoisomerase II/histidine kinase"/>
    <property type="match status" value="1"/>
</dbReference>
<keyword evidence="17" id="KW-1185">Reference proteome</keyword>
<dbReference type="Pfam" id="PF02518">
    <property type="entry name" value="HATPase_c"/>
    <property type="match status" value="1"/>
</dbReference>
<dbReference type="Gene3D" id="1.10.287.130">
    <property type="match status" value="1"/>
</dbReference>
<keyword evidence="7 14" id="KW-0812">Transmembrane</keyword>
<evidence type="ECO:0000256" key="3">
    <source>
        <dbReference type="ARBA" id="ARBA00012438"/>
    </source>
</evidence>
<dbReference type="InterPro" id="IPR033463">
    <property type="entry name" value="sCache_3"/>
</dbReference>
<dbReference type="InterPro" id="IPR003594">
    <property type="entry name" value="HATPase_dom"/>
</dbReference>
<dbReference type="SMART" id="SM00387">
    <property type="entry name" value="HATPase_c"/>
    <property type="match status" value="1"/>
</dbReference>
<dbReference type="PROSITE" id="PS50109">
    <property type="entry name" value="HIS_KIN"/>
    <property type="match status" value="1"/>
</dbReference>
<evidence type="ECO:0000259" key="15">
    <source>
        <dbReference type="PROSITE" id="PS50109"/>
    </source>
</evidence>